<reference evidence="1" key="1">
    <citation type="submission" date="2014-12" db="EMBL/GenBank/DDBJ databases">
        <title>Parallel Evolution in Life History Adaptation Evident in the Tissue-Specific Poeciliopsis prolifica transcriptome.</title>
        <authorList>
            <person name="Jue N.K."/>
            <person name="Foley R.J."/>
            <person name="Obergfell C."/>
            <person name="Reznick D.N."/>
            <person name="O'Neill R.J."/>
            <person name="O'Neill M.J."/>
        </authorList>
    </citation>
    <scope>NUCLEOTIDE SEQUENCE</scope>
</reference>
<name>A0A0S7EK59_9TELE</name>
<gene>
    <name evidence="1" type="primary">PPUP9030</name>
</gene>
<dbReference type="AlphaFoldDB" id="A0A0S7EK59"/>
<organism evidence="1">
    <name type="scientific">Poeciliopsis prolifica</name>
    <name type="common">blackstripe livebearer</name>
    <dbReference type="NCBI Taxonomy" id="188132"/>
    <lineage>
        <taxon>Eukaryota</taxon>
        <taxon>Metazoa</taxon>
        <taxon>Chordata</taxon>
        <taxon>Craniata</taxon>
        <taxon>Vertebrata</taxon>
        <taxon>Euteleostomi</taxon>
        <taxon>Actinopterygii</taxon>
        <taxon>Neopterygii</taxon>
        <taxon>Teleostei</taxon>
        <taxon>Neoteleostei</taxon>
        <taxon>Acanthomorphata</taxon>
        <taxon>Ovalentaria</taxon>
        <taxon>Atherinomorphae</taxon>
        <taxon>Cyprinodontiformes</taxon>
        <taxon>Poeciliidae</taxon>
        <taxon>Poeciliinae</taxon>
        <taxon>Poeciliopsis</taxon>
    </lineage>
</organism>
<proteinExistence type="predicted"/>
<accession>A0A0S7EK59</accession>
<protein>
    <submittedName>
        <fullName evidence="1">PPUP9030</fullName>
    </submittedName>
</protein>
<sequence length="115" mass="12811">MLQEIASSSRSRRLEVQQLQSCQNFIQNLSDESKKRLLVCASSVWTTVCLVRFRSGRFVTGGMFEDSVISSALVWWSSPVLLVFTTEPEFPLFLSNITKGHGDVTLATQALIPDA</sequence>
<dbReference type="EMBL" id="GBYX01476334">
    <property type="protein sequence ID" value="JAO05343.1"/>
    <property type="molecule type" value="Transcribed_RNA"/>
</dbReference>
<evidence type="ECO:0000313" key="1">
    <source>
        <dbReference type="EMBL" id="JAO05343.1"/>
    </source>
</evidence>